<evidence type="ECO:0000313" key="5">
    <source>
        <dbReference type="Proteomes" id="UP000268094"/>
    </source>
</evidence>
<keyword evidence="5" id="KW-1185">Reference proteome</keyword>
<dbReference type="Proteomes" id="UP000268094">
    <property type="component" value="Unassembled WGS sequence"/>
</dbReference>
<dbReference type="InterPro" id="IPR050955">
    <property type="entry name" value="Plant_Biomass_Hydrol_Est"/>
</dbReference>
<dbReference type="EMBL" id="RAVZ01000332">
    <property type="protein sequence ID" value="RKG75443.1"/>
    <property type="molecule type" value="Genomic_DNA"/>
</dbReference>
<comment type="caution">
    <text evidence="4">The sequence shown here is derived from an EMBL/GenBank/DDBJ whole genome shotgun (WGS) entry which is preliminary data.</text>
</comment>
<evidence type="ECO:0000259" key="3">
    <source>
        <dbReference type="Pfam" id="PF01738"/>
    </source>
</evidence>
<dbReference type="OrthoDB" id="9764953at2"/>
<feature type="signal peptide" evidence="2">
    <location>
        <begin position="1"/>
        <end position="23"/>
    </location>
</feature>
<dbReference type="InterPro" id="IPR029058">
    <property type="entry name" value="AB_hydrolase_fold"/>
</dbReference>
<evidence type="ECO:0000313" key="4">
    <source>
        <dbReference type="EMBL" id="RKG75443.1"/>
    </source>
</evidence>
<dbReference type="Gene3D" id="3.40.50.1820">
    <property type="entry name" value="alpha/beta hydrolase"/>
    <property type="match status" value="1"/>
</dbReference>
<dbReference type="PANTHER" id="PTHR43037">
    <property type="entry name" value="UNNAMED PRODUCT-RELATED"/>
    <property type="match status" value="1"/>
</dbReference>
<name>A0A3A8ICV0_9BACT</name>
<dbReference type="AlphaFoldDB" id="A0A3A8ICV0"/>
<dbReference type="InterPro" id="IPR002925">
    <property type="entry name" value="Dienelactn_hydro"/>
</dbReference>
<sequence>MTAMRRLMLCLGLVVFSAQGAFAAQGEILARPYGTVPGMSLGYWEYLPLGYDDAPTETFPLVVFLHGTGEVGNGSATALEKVMNLNAPPRLIRNGRDFPFVLIAPQRFNAFISVAEIDAIIEYAKVHYRVDPSRIYLTGISAGAIQTWAYAAVHYNKLAAILPIAGNASSLNLCPAAASGLPVWAFHGTADGQVSQWGSINPVNQMNTTCSPAANPAALLTLYPGVGHDSWGRTFDGSAGHDVYAWLLGHSL</sequence>
<dbReference type="GO" id="GO:0016787">
    <property type="term" value="F:hydrolase activity"/>
    <property type="evidence" value="ECO:0007669"/>
    <property type="project" value="InterPro"/>
</dbReference>
<reference evidence="5" key="1">
    <citation type="submission" date="2018-09" db="EMBL/GenBank/DDBJ databases">
        <authorList>
            <person name="Livingstone P.G."/>
            <person name="Whitworth D.E."/>
        </authorList>
    </citation>
    <scope>NUCLEOTIDE SEQUENCE [LARGE SCALE GENOMIC DNA]</scope>
    <source>
        <strain evidence="5">CA054A</strain>
    </source>
</reference>
<dbReference type="Pfam" id="PF01738">
    <property type="entry name" value="DLH"/>
    <property type="match status" value="1"/>
</dbReference>
<evidence type="ECO:0000256" key="1">
    <source>
        <dbReference type="ARBA" id="ARBA00022729"/>
    </source>
</evidence>
<accession>A0A3A8ICV0</accession>
<proteinExistence type="predicted"/>
<dbReference type="PANTHER" id="PTHR43037:SF1">
    <property type="entry name" value="BLL1128 PROTEIN"/>
    <property type="match status" value="1"/>
</dbReference>
<feature type="domain" description="Dienelactone hydrolase" evidence="3">
    <location>
        <begin position="115"/>
        <end position="228"/>
    </location>
</feature>
<gene>
    <name evidence="4" type="ORF">D7V88_33485</name>
</gene>
<keyword evidence="1 2" id="KW-0732">Signal</keyword>
<feature type="chain" id="PRO_5017254309" description="Dienelactone hydrolase domain-containing protein" evidence="2">
    <location>
        <begin position="24"/>
        <end position="252"/>
    </location>
</feature>
<protein>
    <recommendedName>
        <fullName evidence="3">Dienelactone hydrolase domain-containing protein</fullName>
    </recommendedName>
</protein>
<dbReference type="RefSeq" id="WP_120544679.1">
    <property type="nucleotide sequence ID" value="NZ_RAVZ01000332.1"/>
</dbReference>
<evidence type="ECO:0000256" key="2">
    <source>
        <dbReference type="SAM" id="SignalP"/>
    </source>
</evidence>
<organism evidence="4 5">
    <name type="scientific">Corallococcus terminator</name>
    <dbReference type="NCBI Taxonomy" id="2316733"/>
    <lineage>
        <taxon>Bacteria</taxon>
        <taxon>Pseudomonadati</taxon>
        <taxon>Myxococcota</taxon>
        <taxon>Myxococcia</taxon>
        <taxon>Myxococcales</taxon>
        <taxon>Cystobacterineae</taxon>
        <taxon>Myxococcaceae</taxon>
        <taxon>Corallococcus</taxon>
    </lineage>
</organism>
<dbReference type="SUPFAM" id="SSF53474">
    <property type="entry name" value="alpha/beta-Hydrolases"/>
    <property type="match status" value="1"/>
</dbReference>